<keyword evidence="4" id="KW-0560">Oxidoreductase</keyword>
<reference evidence="7 8" key="1">
    <citation type="journal article" date="2009" name="Science">
        <title>Green evolution and dynamic adaptations revealed by genomes of the marine picoeukaryotes Micromonas.</title>
        <authorList>
            <person name="Worden A.Z."/>
            <person name="Lee J.H."/>
            <person name="Mock T."/>
            <person name="Rouze P."/>
            <person name="Simmons M.P."/>
            <person name="Aerts A.L."/>
            <person name="Allen A.E."/>
            <person name="Cuvelier M.L."/>
            <person name="Derelle E."/>
            <person name="Everett M.V."/>
            <person name="Foulon E."/>
            <person name="Grimwood J."/>
            <person name="Gundlach H."/>
            <person name="Henrissat B."/>
            <person name="Napoli C."/>
            <person name="McDonald S.M."/>
            <person name="Parker M.S."/>
            <person name="Rombauts S."/>
            <person name="Salamov A."/>
            <person name="Von Dassow P."/>
            <person name="Badger J.H."/>
            <person name="Coutinho P.M."/>
            <person name="Demir E."/>
            <person name="Dubchak I."/>
            <person name="Gentemann C."/>
            <person name="Eikrem W."/>
            <person name="Gready J.E."/>
            <person name="John U."/>
            <person name="Lanier W."/>
            <person name="Lindquist E.A."/>
            <person name="Lucas S."/>
            <person name="Mayer K.F."/>
            <person name="Moreau H."/>
            <person name="Not F."/>
            <person name="Otillar R."/>
            <person name="Panaud O."/>
            <person name="Pangilinan J."/>
            <person name="Paulsen I."/>
            <person name="Piegu B."/>
            <person name="Poliakov A."/>
            <person name="Robbens S."/>
            <person name="Schmutz J."/>
            <person name="Toulza E."/>
            <person name="Wyss T."/>
            <person name="Zelensky A."/>
            <person name="Zhou K."/>
            <person name="Armbrust E.V."/>
            <person name="Bhattacharya D."/>
            <person name="Goodenough U.W."/>
            <person name="Van de Peer Y."/>
            <person name="Grigoriev I.V."/>
        </authorList>
    </citation>
    <scope>NUCLEOTIDE SEQUENCE [LARGE SCALE GENOMIC DNA]</scope>
    <source>
        <strain evidence="8">RCC299 / NOUM17</strain>
    </source>
</reference>
<accession>C1DYU6</accession>
<dbReference type="GO" id="GO:0005506">
    <property type="term" value="F:iron ion binding"/>
    <property type="evidence" value="ECO:0007669"/>
    <property type="project" value="InterPro"/>
</dbReference>
<dbReference type="GO" id="GO:0016705">
    <property type="term" value="F:oxidoreductase activity, acting on paired donors, with incorporation or reduction of molecular oxygen"/>
    <property type="evidence" value="ECO:0007669"/>
    <property type="project" value="InterPro"/>
</dbReference>
<evidence type="ECO:0000256" key="1">
    <source>
        <dbReference type="ARBA" id="ARBA00001961"/>
    </source>
</evidence>
<evidence type="ECO:0000256" key="5">
    <source>
        <dbReference type="ARBA" id="ARBA00023004"/>
    </source>
</evidence>
<comment type="cofactor">
    <cofactor evidence="1">
        <name>L-ascorbate</name>
        <dbReference type="ChEBI" id="CHEBI:38290"/>
    </cofactor>
</comment>
<dbReference type="GeneID" id="8241422"/>
<proteinExistence type="predicted"/>
<dbReference type="InterPro" id="IPR006620">
    <property type="entry name" value="Pro_4_hyd_alph"/>
</dbReference>
<gene>
    <name evidence="7" type="ORF">MICPUN_55822</name>
</gene>
<dbReference type="GO" id="GO:0031418">
    <property type="term" value="F:L-ascorbic acid binding"/>
    <property type="evidence" value="ECO:0007669"/>
    <property type="project" value="InterPro"/>
</dbReference>
<evidence type="ECO:0000313" key="7">
    <source>
        <dbReference type="EMBL" id="ACO61490.1"/>
    </source>
</evidence>
<protein>
    <recommendedName>
        <fullName evidence="6">Fe2OG dioxygenase domain-containing protein</fullName>
    </recommendedName>
</protein>
<organism evidence="7 8">
    <name type="scientific">Micromonas commoda (strain RCC299 / NOUM17 / CCMP2709)</name>
    <name type="common">Picoplanktonic green alga</name>
    <dbReference type="NCBI Taxonomy" id="296587"/>
    <lineage>
        <taxon>Eukaryota</taxon>
        <taxon>Viridiplantae</taxon>
        <taxon>Chlorophyta</taxon>
        <taxon>Mamiellophyceae</taxon>
        <taxon>Mamiellales</taxon>
        <taxon>Mamiellaceae</taxon>
        <taxon>Micromonas</taxon>
    </lineage>
</organism>
<dbReference type="Gene3D" id="2.60.120.620">
    <property type="entry name" value="q2cbj1_9rhob like domain"/>
    <property type="match status" value="1"/>
</dbReference>
<dbReference type="GO" id="GO:0051213">
    <property type="term" value="F:dioxygenase activity"/>
    <property type="evidence" value="ECO:0007669"/>
    <property type="project" value="UniProtKB-KW"/>
</dbReference>
<dbReference type="AlphaFoldDB" id="C1DYU6"/>
<keyword evidence="5" id="KW-0408">Iron</keyword>
<dbReference type="InterPro" id="IPR005123">
    <property type="entry name" value="Oxoglu/Fe-dep_dioxygenase_dom"/>
</dbReference>
<sequence>MTDTDEDDGSSTSSLDVPSGVPGLEGVRYLHNLFPEEFLAELDEIRDGLTGSMASSNMYANRRFLRSNELARKVLSYLPKELGYTHVLSDMRFIEYPPGGHILPHVDGVRRDEETSGAESTTSFLLFTEEIPEGEGGETEFLESVDDDAKVLFGARPNRGSILLFPHGVAHRGNCVGCWPKVLLRGDLY</sequence>
<dbReference type="SMART" id="SM00702">
    <property type="entry name" value="P4Hc"/>
    <property type="match status" value="1"/>
</dbReference>
<dbReference type="InParanoid" id="C1DYU6"/>
<dbReference type="RefSeq" id="XP_002500232.1">
    <property type="nucleotide sequence ID" value="XM_002500186.1"/>
</dbReference>
<evidence type="ECO:0000256" key="4">
    <source>
        <dbReference type="ARBA" id="ARBA00023002"/>
    </source>
</evidence>
<dbReference type="EMBL" id="CP001323">
    <property type="protein sequence ID" value="ACO61490.1"/>
    <property type="molecule type" value="Genomic_DNA"/>
</dbReference>
<keyword evidence="2" id="KW-0479">Metal-binding</keyword>
<evidence type="ECO:0000313" key="8">
    <source>
        <dbReference type="Proteomes" id="UP000002009"/>
    </source>
</evidence>
<dbReference type="PROSITE" id="PS51471">
    <property type="entry name" value="FE2OG_OXY"/>
    <property type="match status" value="1"/>
</dbReference>
<keyword evidence="3" id="KW-0223">Dioxygenase</keyword>
<evidence type="ECO:0000256" key="2">
    <source>
        <dbReference type="ARBA" id="ARBA00022723"/>
    </source>
</evidence>
<name>C1DYU6_MICCC</name>
<evidence type="ECO:0000256" key="3">
    <source>
        <dbReference type="ARBA" id="ARBA00022964"/>
    </source>
</evidence>
<dbReference type="KEGG" id="mis:MICPUN_55822"/>
<dbReference type="Pfam" id="PF13640">
    <property type="entry name" value="2OG-FeII_Oxy_3"/>
    <property type="match status" value="1"/>
</dbReference>
<evidence type="ECO:0000259" key="6">
    <source>
        <dbReference type="PROSITE" id="PS51471"/>
    </source>
</evidence>
<dbReference type="OrthoDB" id="539213at2759"/>
<dbReference type="Proteomes" id="UP000002009">
    <property type="component" value="Chromosome 2"/>
</dbReference>
<feature type="domain" description="Fe2OG dioxygenase" evidence="6">
    <location>
        <begin position="87"/>
        <end position="189"/>
    </location>
</feature>
<dbReference type="InterPro" id="IPR044862">
    <property type="entry name" value="Pro_4_hyd_alph_FE2OG_OXY"/>
</dbReference>
<dbReference type="eggNOG" id="ENOG502SB5M">
    <property type="taxonomic scope" value="Eukaryota"/>
</dbReference>
<keyword evidence="8" id="KW-1185">Reference proteome</keyword>
<dbReference type="OMA" id="NICERLP"/>